<feature type="repeat" description="TPR" evidence="3">
    <location>
        <begin position="79"/>
        <end position="112"/>
    </location>
</feature>
<dbReference type="AlphaFoldDB" id="A0A3N9TH46"/>
<gene>
    <name evidence="4" type="ORF">EES38_11995</name>
</gene>
<dbReference type="Pfam" id="PF13431">
    <property type="entry name" value="TPR_17"/>
    <property type="match status" value="1"/>
</dbReference>
<organism evidence="4 5">
    <name type="scientific">Vibrio viridaestus</name>
    <dbReference type="NCBI Taxonomy" id="2487322"/>
    <lineage>
        <taxon>Bacteria</taxon>
        <taxon>Pseudomonadati</taxon>
        <taxon>Pseudomonadota</taxon>
        <taxon>Gammaproteobacteria</taxon>
        <taxon>Vibrionales</taxon>
        <taxon>Vibrionaceae</taxon>
        <taxon>Vibrio</taxon>
    </lineage>
</organism>
<dbReference type="PANTHER" id="PTHR12558">
    <property type="entry name" value="CELL DIVISION CYCLE 16,23,27"/>
    <property type="match status" value="1"/>
</dbReference>
<evidence type="ECO:0000256" key="3">
    <source>
        <dbReference type="PROSITE-ProRule" id="PRU00339"/>
    </source>
</evidence>
<dbReference type="InterPro" id="IPR013105">
    <property type="entry name" value="TPR_2"/>
</dbReference>
<dbReference type="Pfam" id="PF13181">
    <property type="entry name" value="TPR_8"/>
    <property type="match status" value="1"/>
</dbReference>
<keyword evidence="5" id="KW-1185">Reference proteome</keyword>
<feature type="repeat" description="TPR" evidence="3">
    <location>
        <begin position="174"/>
        <end position="207"/>
    </location>
</feature>
<protein>
    <submittedName>
        <fullName evidence="4">Tetratricopeptide repeat protein</fullName>
    </submittedName>
</protein>
<feature type="repeat" description="TPR" evidence="3">
    <location>
        <begin position="208"/>
        <end position="241"/>
    </location>
</feature>
<feature type="repeat" description="TPR" evidence="3">
    <location>
        <begin position="272"/>
        <end position="305"/>
    </location>
</feature>
<dbReference type="Proteomes" id="UP000281112">
    <property type="component" value="Unassembled WGS sequence"/>
</dbReference>
<dbReference type="Gene3D" id="1.25.40.10">
    <property type="entry name" value="Tetratricopeptide repeat domain"/>
    <property type="match status" value="3"/>
</dbReference>
<name>A0A3N9TH46_9VIBR</name>
<keyword evidence="2 3" id="KW-0802">TPR repeat</keyword>
<evidence type="ECO:0000256" key="1">
    <source>
        <dbReference type="ARBA" id="ARBA00022737"/>
    </source>
</evidence>
<reference evidence="4 5" key="1">
    <citation type="submission" date="2018-11" db="EMBL/GenBank/DDBJ databases">
        <title>Vibrio LJC006 sp. nov., isolated from seawater during the bloom of the enteromorpha.</title>
        <authorList>
            <person name="Liang J."/>
        </authorList>
    </citation>
    <scope>NUCLEOTIDE SEQUENCE [LARGE SCALE GENOMIC DNA]</scope>
    <source>
        <strain evidence="4 5">LJC006</strain>
    </source>
</reference>
<dbReference type="InterPro" id="IPR011990">
    <property type="entry name" value="TPR-like_helical_dom_sf"/>
</dbReference>
<dbReference type="Pfam" id="PF07719">
    <property type="entry name" value="TPR_2"/>
    <property type="match status" value="1"/>
</dbReference>
<dbReference type="EMBL" id="RJVQ01000004">
    <property type="protein sequence ID" value="RQW63103.1"/>
    <property type="molecule type" value="Genomic_DNA"/>
</dbReference>
<dbReference type="InterPro" id="IPR019734">
    <property type="entry name" value="TPR_rpt"/>
</dbReference>
<dbReference type="PANTHER" id="PTHR12558:SF13">
    <property type="entry name" value="CELL DIVISION CYCLE PROTEIN 27 HOMOLOG"/>
    <property type="match status" value="1"/>
</dbReference>
<accession>A0A3N9TH46</accession>
<dbReference type="PROSITE" id="PS50005">
    <property type="entry name" value="TPR"/>
    <property type="match status" value="4"/>
</dbReference>
<dbReference type="OrthoDB" id="1668776at2"/>
<dbReference type="Pfam" id="PF13374">
    <property type="entry name" value="TPR_10"/>
    <property type="match status" value="1"/>
</dbReference>
<dbReference type="SMART" id="SM00028">
    <property type="entry name" value="TPR"/>
    <property type="match status" value="5"/>
</dbReference>
<dbReference type="SUPFAM" id="SSF48452">
    <property type="entry name" value="TPR-like"/>
    <property type="match status" value="1"/>
</dbReference>
<keyword evidence="1" id="KW-0677">Repeat</keyword>
<evidence type="ECO:0000256" key="2">
    <source>
        <dbReference type="ARBA" id="ARBA00022803"/>
    </source>
</evidence>
<sequence>MCCIGLTIMGCAGTSTTSSSFPNELYDGKNIETFKLKDMPKTEVEAIERGDKALSQANYDLALFEYIRSLELPKGQYKDKTLYSIGRIHQSRGNLRLAEKAYLLALENNPNNIQVLERLGVIYSKQGNVDQGKAYFLRAVNADQIRFTPSHQTVKEPLNSDLVQSFKVNKDSPELAYMGLGILYDIKAQHNIAQAFYRRSLLINPDSLKSLTNMGYSYYMSKDYDEAQRTTLAALKLDPNNEKAQNNLALIYLAKNQPQKALSLFMNHMEKPQALNNVGYFLMLQGHPEEAVPYLQQAINENPLYYQLANENLERALREIRIKGNQ</sequence>
<evidence type="ECO:0000313" key="5">
    <source>
        <dbReference type="Proteomes" id="UP000281112"/>
    </source>
</evidence>
<evidence type="ECO:0000313" key="4">
    <source>
        <dbReference type="EMBL" id="RQW63103.1"/>
    </source>
</evidence>
<proteinExistence type="predicted"/>
<comment type="caution">
    <text evidence="4">The sequence shown here is derived from an EMBL/GenBank/DDBJ whole genome shotgun (WGS) entry which is preliminary data.</text>
</comment>